<proteinExistence type="predicted"/>
<evidence type="ECO:0000313" key="3">
    <source>
        <dbReference type="EMBL" id="SCL24151.1"/>
    </source>
</evidence>
<dbReference type="AlphaFoldDB" id="A0A1C6S3S3"/>
<dbReference type="RefSeq" id="WP_141715014.1">
    <property type="nucleotide sequence ID" value="NZ_FMHV01000002.1"/>
</dbReference>
<accession>A0A1C6S3S3</accession>
<dbReference type="STRING" id="568872.GA0070624_2867"/>
<evidence type="ECO:0000259" key="2">
    <source>
        <dbReference type="Pfam" id="PF13229"/>
    </source>
</evidence>
<dbReference type="InterPro" id="IPR039448">
    <property type="entry name" value="Beta_helix"/>
</dbReference>
<feature type="signal peptide" evidence="1">
    <location>
        <begin position="1"/>
        <end position="17"/>
    </location>
</feature>
<feature type="domain" description="Right handed beta helix" evidence="2">
    <location>
        <begin position="433"/>
        <end position="561"/>
    </location>
</feature>
<evidence type="ECO:0000256" key="1">
    <source>
        <dbReference type="SAM" id="SignalP"/>
    </source>
</evidence>
<sequence length="878" mass="87537">MAVQLLAAVVFAAPARAADVLTVTVTTADDDSTSCTPTSCTLRGAITAANASAGGAVITFNIAPSGPKTIAVGAGGNNPLPPITGSDVVLDASTQPGGGAVGVRLDDPDTGDRENGLVVQGQRVTVRGLSITRFGGFGIWLTSTSRDSVIAGNRIGTADGVTPLGITDDGMRVQGGGHRIGGTDPADRNLVAGGANDGIQITNSSDNVVVGNYVGMTADGLSRLPNSDSGIQITGASLRNRVGGTTAAERNVVSGNNGIGIQLLGTMRTDGTCASPEQNLVQGNYAGLDVNGRKPSPYGNQGAGIELGVCARNNTIGGSSAGAGNVASGNHDDGIQLDGRDGPGGTGAVCGNSIEGNIAGLDPTGSAARSNIDDGIDLDRGACNNTVTRNVVAGNSSDGIDLHERNANGAKTSGNQITANTVGLAADGLTSQPNQQHGVHIRFASTDNTVDGNTIAANGMSGVAIETSLAMRNVVRNNLIGLARDGSTQRGNRGHGVLVAGGTVGNTIATNIVAGNSLAGVAVDPQGAATATDGNRISRNEIRNNGRLGIDLLPVAGVNVNDGATSATVGNLGLDFPVIQAATETSVRGTAPAGSAVEVFLAQPGTGETNGEGAAFLASVTADDSGAWCVGGLSVTGGVTATATDDRGNTSEFSANVPPAGTDLLCAAPTVFVSDTFSRSVTNGWGSIDGFTWSGTGPSADYSVNGAAGVIQQSTTGARISTVPIGQQNVTVRTRFRFTAVPSSSWIGFYELGRVNGSGDWYGLRVRSVAGGTDDVEINRSTSAGGIVKVGAGAAVPEFSGGGWYWLQLEVRGDGTTTTVRGKVWRDGTTEPAGWAVTASDTTPSLQGQGGVGVRLLSNSAAGPAGVEVDDFTASAPG</sequence>
<dbReference type="SUPFAM" id="SSF51126">
    <property type="entry name" value="Pectin lyase-like"/>
    <property type="match status" value="2"/>
</dbReference>
<reference evidence="4" key="1">
    <citation type="submission" date="2016-06" db="EMBL/GenBank/DDBJ databases">
        <authorList>
            <person name="Varghese N."/>
            <person name="Submissions Spin"/>
        </authorList>
    </citation>
    <scope>NUCLEOTIDE SEQUENCE [LARGE SCALE GENOMIC DNA]</scope>
    <source>
        <strain evidence="4">DSM 45431</strain>
    </source>
</reference>
<keyword evidence="4" id="KW-1185">Reference proteome</keyword>
<name>A0A1C6S3S3_9ACTN</name>
<dbReference type="Gene3D" id="2.160.20.10">
    <property type="entry name" value="Single-stranded right-handed beta-helix, Pectin lyase-like"/>
    <property type="match status" value="2"/>
</dbReference>
<dbReference type="InterPro" id="IPR012334">
    <property type="entry name" value="Pectin_lyas_fold"/>
</dbReference>
<dbReference type="EMBL" id="FMHV01000002">
    <property type="protein sequence ID" value="SCL24151.1"/>
    <property type="molecule type" value="Genomic_DNA"/>
</dbReference>
<dbReference type="SMART" id="SM00710">
    <property type="entry name" value="PbH1"/>
    <property type="match status" value="11"/>
</dbReference>
<dbReference type="Pfam" id="PF13229">
    <property type="entry name" value="Beta_helix"/>
    <property type="match status" value="1"/>
</dbReference>
<dbReference type="InterPro" id="IPR006626">
    <property type="entry name" value="PbH1"/>
</dbReference>
<protein>
    <submittedName>
        <fullName evidence="3">CSLREA domain-containing protein</fullName>
    </submittedName>
</protein>
<feature type="chain" id="PRO_5008745367" evidence="1">
    <location>
        <begin position="18"/>
        <end position="878"/>
    </location>
</feature>
<evidence type="ECO:0000313" key="4">
    <source>
        <dbReference type="Proteomes" id="UP000199413"/>
    </source>
</evidence>
<gene>
    <name evidence="3" type="ORF">GA0070624_2867</name>
</gene>
<dbReference type="OrthoDB" id="3304505at2"/>
<dbReference type="Proteomes" id="UP000199413">
    <property type="component" value="Unassembled WGS sequence"/>
</dbReference>
<keyword evidence="1" id="KW-0732">Signal</keyword>
<dbReference type="InterPro" id="IPR011050">
    <property type="entry name" value="Pectin_lyase_fold/virulence"/>
</dbReference>
<organism evidence="3 4">
    <name type="scientific">Micromonospora rhizosphaerae</name>
    <dbReference type="NCBI Taxonomy" id="568872"/>
    <lineage>
        <taxon>Bacteria</taxon>
        <taxon>Bacillati</taxon>
        <taxon>Actinomycetota</taxon>
        <taxon>Actinomycetes</taxon>
        <taxon>Micromonosporales</taxon>
        <taxon>Micromonosporaceae</taxon>
        <taxon>Micromonospora</taxon>
    </lineage>
</organism>